<accession>A0A8J5JVK8</accession>
<evidence type="ECO:0000313" key="2">
    <source>
        <dbReference type="Proteomes" id="UP000747542"/>
    </source>
</evidence>
<protein>
    <submittedName>
        <fullName evidence="1">Putative Pumilio 2-like 2</fullName>
    </submittedName>
</protein>
<comment type="caution">
    <text evidence="1">The sequence shown here is derived from an EMBL/GenBank/DDBJ whole genome shotgun (WGS) entry which is preliminary data.</text>
</comment>
<evidence type="ECO:0000313" key="1">
    <source>
        <dbReference type="EMBL" id="KAG7164970.1"/>
    </source>
</evidence>
<gene>
    <name evidence="1" type="primary">Pum2-L2</name>
    <name evidence="1" type="ORF">Hamer_G004703</name>
</gene>
<organism evidence="1 2">
    <name type="scientific">Homarus americanus</name>
    <name type="common">American lobster</name>
    <dbReference type="NCBI Taxonomy" id="6706"/>
    <lineage>
        <taxon>Eukaryota</taxon>
        <taxon>Metazoa</taxon>
        <taxon>Ecdysozoa</taxon>
        <taxon>Arthropoda</taxon>
        <taxon>Crustacea</taxon>
        <taxon>Multicrustacea</taxon>
        <taxon>Malacostraca</taxon>
        <taxon>Eumalacostraca</taxon>
        <taxon>Eucarida</taxon>
        <taxon>Decapoda</taxon>
        <taxon>Pleocyemata</taxon>
        <taxon>Astacidea</taxon>
        <taxon>Nephropoidea</taxon>
        <taxon>Nephropidae</taxon>
        <taxon>Homarus</taxon>
    </lineage>
</organism>
<dbReference type="Proteomes" id="UP000747542">
    <property type="component" value="Unassembled WGS sequence"/>
</dbReference>
<keyword evidence="2" id="KW-1185">Reference proteome</keyword>
<sequence>MKLKEKKYSFHLDITKSLIDYDGAKLKKQLFRNAQQQQQQGGPNHQQIQLLAQQQYLAAQAAQQQGKYIDTCYV</sequence>
<dbReference type="EMBL" id="JAHLQT010024847">
    <property type="protein sequence ID" value="KAG7164970.1"/>
    <property type="molecule type" value="Genomic_DNA"/>
</dbReference>
<proteinExistence type="predicted"/>
<name>A0A8J5JVK8_HOMAM</name>
<dbReference type="AlphaFoldDB" id="A0A8J5JVK8"/>
<reference evidence="1" key="1">
    <citation type="journal article" date="2021" name="Sci. Adv.">
        <title>The American lobster genome reveals insights on longevity, neural, and immune adaptations.</title>
        <authorList>
            <person name="Polinski J.M."/>
            <person name="Zimin A.V."/>
            <person name="Clark K.F."/>
            <person name="Kohn A.B."/>
            <person name="Sadowski N."/>
            <person name="Timp W."/>
            <person name="Ptitsyn A."/>
            <person name="Khanna P."/>
            <person name="Romanova D.Y."/>
            <person name="Williams P."/>
            <person name="Greenwood S.J."/>
            <person name="Moroz L.L."/>
            <person name="Walt D.R."/>
            <person name="Bodnar A.G."/>
        </authorList>
    </citation>
    <scope>NUCLEOTIDE SEQUENCE</scope>
    <source>
        <strain evidence="1">GMGI-L3</strain>
    </source>
</reference>